<evidence type="ECO:0008006" key="3">
    <source>
        <dbReference type="Google" id="ProtNLM"/>
    </source>
</evidence>
<reference evidence="1 2" key="1">
    <citation type="submission" date="2007-07" db="EMBL/GenBank/DDBJ databases">
        <title>Complete sequence of chromosome of Xanthobacter autotrophicus Py2.</title>
        <authorList>
            <consortium name="US DOE Joint Genome Institute"/>
            <person name="Copeland A."/>
            <person name="Lucas S."/>
            <person name="Lapidus A."/>
            <person name="Barry K."/>
            <person name="Glavina del Rio T."/>
            <person name="Hammon N."/>
            <person name="Israni S."/>
            <person name="Dalin E."/>
            <person name="Tice H."/>
            <person name="Pitluck S."/>
            <person name="Sims D."/>
            <person name="Brettin T."/>
            <person name="Bruce D."/>
            <person name="Detter J.C."/>
            <person name="Han C."/>
            <person name="Tapia R."/>
            <person name="Brainard J."/>
            <person name="Schmutz J."/>
            <person name="Larimer F."/>
            <person name="Land M."/>
            <person name="Hauser L."/>
            <person name="Kyrpides N."/>
            <person name="Kim E."/>
            <person name="Ensigns S.A."/>
            <person name="Richardson P."/>
        </authorList>
    </citation>
    <scope>NUCLEOTIDE SEQUENCE [LARGE SCALE GENOMIC DNA]</scope>
    <source>
        <strain evidence="2">ATCC BAA-1158 / Py2</strain>
    </source>
</reference>
<proteinExistence type="predicted"/>
<dbReference type="Gene3D" id="3.40.50.150">
    <property type="entry name" value="Vaccinia Virus protein VP39"/>
    <property type="match status" value="1"/>
</dbReference>
<dbReference type="OrthoDB" id="7273451at2"/>
<accession>A7IHR3</accession>
<dbReference type="eggNOG" id="COG2226">
    <property type="taxonomic scope" value="Bacteria"/>
</dbReference>
<protein>
    <recommendedName>
        <fullName evidence="3">Class I SAM-dependent methyltransferase</fullName>
    </recommendedName>
</protein>
<dbReference type="AlphaFoldDB" id="A7IHR3"/>
<sequence>MTLPAPATFSDDWLSLREPADHRSRNMALEAELARHLEDVEEQRIVDLGAGSGSNLRALAPRLGLRQHWVLMDHDGSLAAAAHSRLKAFADTWREAGDTLVLILGAREIRVDFAIADLASNPAAPRAFAPHLVTASAFHDLVSADWCERFAQGMAGSDILVHAALICDGQDAWAPPHAADTAIAEGFRAHQGIDKGFGPALGPDAAQVLGAALARAGYEVGQAQSPWRLVPGDRALIQKLAAGTAAAAAESGRVDAATAQDWARHRAAAEACAIGHLDLLAVPRA</sequence>
<name>A7IHR3_XANP2</name>
<gene>
    <name evidence="1" type="ordered locus">Xaut_2313</name>
</gene>
<dbReference type="Proteomes" id="UP000002417">
    <property type="component" value="Chromosome"/>
</dbReference>
<dbReference type="KEGG" id="xau:Xaut_2313"/>
<dbReference type="EMBL" id="CP000781">
    <property type="protein sequence ID" value="ABS67556.1"/>
    <property type="molecule type" value="Genomic_DNA"/>
</dbReference>
<evidence type="ECO:0000313" key="1">
    <source>
        <dbReference type="EMBL" id="ABS67556.1"/>
    </source>
</evidence>
<dbReference type="HOGENOM" id="CLU_047561_0_0_5"/>
<organism evidence="1 2">
    <name type="scientific">Xanthobacter autotrophicus (strain ATCC BAA-1158 / Py2)</name>
    <dbReference type="NCBI Taxonomy" id="78245"/>
    <lineage>
        <taxon>Bacteria</taxon>
        <taxon>Pseudomonadati</taxon>
        <taxon>Pseudomonadota</taxon>
        <taxon>Alphaproteobacteria</taxon>
        <taxon>Hyphomicrobiales</taxon>
        <taxon>Xanthobacteraceae</taxon>
        <taxon>Xanthobacter</taxon>
    </lineage>
</organism>
<dbReference type="InterPro" id="IPR029063">
    <property type="entry name" value="SAM-dependent_MTases_sf"/>
</dbReference>
<evidence type="ECO:0000313" key="2">
    <source>
        <dbReference type="Proteomes" id="UP000002417"/>
    </source>
</evidence>
<dbReference type="STRING" id="78245.Xaut_2313"/>
<keyword evidence="2" id="KW-1185">Reference proteome</keyword>
<dbReference type="SUPFAM" id="SSF53335">
    <property type="entry name" value="S-adenosyl-L-methionine-dependent methyltransferases"/>
    <property type="match status" value="1"/>
</dbReference>